<proteinExistence type="predicted"/>
<keyword evidence="1" id="KW-0175">Coiled coil</keyword>
<evidence type="ECO:0000256" key="2">
    <source>
        <dbReference type="SAM" id="MobiDB-lite"/>
    </source>
</evidence>
<evidence type="ECO:0008006" key="5">
    <source>
        <dbReference type="Google" id="ProtNLM"/>
    </source>
</evidence>
<reference evidence="3 4" key="1">
    <citation type="journal article" date="2024" name="IMA Fungus">
        <title>Apiospora arundinis, a panoply of carbohydrate-active enzymes and secondary metabolites.</title>
        <authorList>
            <person name="Sorensen T."/>
            <person name="Petersen C."/>
            <person name="Muurmann A.T."/>
            <person name="Christiansen J.V."/>
            <person name="Brundto M.L."/>
            <person name="Overgaard C.K."/>
            <person name="Boysen A.T."/>
            <person name="Wollenberg R.D."/>
            <person name="Larsen T.O."/>
            <person name="Sorensen J.L."/>
            <person name="Nielsen K.L."/>
            <person name="Sondergaard T.E."/>
        </authorList>
    </citation>
    <scope>NUCLEOTIDE SEQUENCE [LARGE SCALE GENOMIC DNA]</scope>
    <source>
        <strain evidence="3 4">AAU 773</strain>
    </source>
</reference>
<evidence type="ECO:0000313" key="4">
    <source>
        <dbReference type="Proteomes" id="UP001390339"/>
    </source>
</evidence>
<feature type="region of interest" description="Disordered" evidence="2">
    <location>
        <begin position="71"/>
        <end position="100"/>
    </location>
</feature>
<evidence type="ECO:0000256" key="1">
    <source>
        <dbReference type="SAM" id="Coils"/>
    </source>
</evidence>
<comment type="caution">
    <text evidence="3">The sequence shown here is derived from an EMBL/GenBank/DDBJ whole genome shotgun (WGS) entry which is preliminary data.</text>
</comment>
<protein>
    <recommendedName>
        <fullName evidence="5">EKC/KEOPS complex subunit GON7</fullName>
    </recommendedName>
</protein>
<organism evidence="3 4">
    <name type="scientific">Apiospora arundinis</name>
    <dbReference type="NCBI Taxonomy" id="335852"/>
    <lineage>
        <taxon>Eukaryota</taxon>
        <taxon>Fungi</taxon>
        <taxon>Dikarya</taxon>
        <taxon>Ascomycota</taxon>
        <taxon>Pezizomycotina</taxon>
        <taxon>Sordariomycetes</taxon>
        <taxon>Xylariomycetidae</taxon>
        <taxon>Amphisphaeriales</taxon>
        <taxon>Apiosporaceae</taxon>
        <taxon>Apiospora</taxon>
    </lineage>
</organism>
<dbReference type="Proteomes" id="UP001390339">
    <property type="component" value="Unassembled WGS sequence"/>
</dbReference>
<gene>
    <name evidence="3" type="ORF">PGQ11_004612</name>
</gene>
<feature type="coiled-coil region" evidence="1">
    <location>
        <begin position="36"/>
        <end position="70"/>
    </location>
</feature>
<evidence type="ECO:0000313" key="3">
    <source>
        <dbReference type="EMBL" id="KAK8874098.1"/>
    </source>
</evidence>
<dbReference type="EMBL" id="JAPCWZ010000003">
    <property type="protein sequence ID" value="KAK8874098.1"/>
    <property type="molecule type" value="Genomic_DNA"/>
</dbReference>
<name>A0ABR2J938_9PEZI</name>
<feature type="region of interest" description="Disordered" evidence="2">
    <location>
        <begin position="1"/>
        <end position="34"/>
    </location>
</feature>
<accession>A0ABR2J938</accession>
<sequence length="100" mass="10531">MSGNKERAPNNNNNNKDAGPSDGFAPIAASSSQAEMAQAFKDLARGEQQAAAMEANLSKLESKLDELLAQFDETAVPGSSDSDKVGSNADESEQEKKKEA</sequence>
<keyword evidence="4" id="KW-1185">Reference proteome</keyword>